<gene>
    <name evidence="3" type="ORF">BOX15_Mlig008070g1</name>
</gene>
<dbReference type="PANTHER" id="PTHR12509">
    <property type="entry name" value="SPERMATOGENESIS-ASSOCIATED 4-RELATED"/>
    <property type="match status" value="1"/>
</dbReference>
<feature type="compositionally biased region" description="Basic and acidic residues" evidence="1">
    <location>
        <begin position="166"/>
        <end position="182"/>
    </location>
</feature>
<dbReference type="InterPro" id="IPR010441">
    <property type="entry name" value="CH_2"/>
</dbReference>
<feature type="compositionally biased region" description="Basic and acidic residues" evidence="1">
    <location>
        <begin position="222"/>
        <end position="235"/>
    </location>
</feature>
<proteinExistence type="predicted"/>
<dbReference type="Proteomes" id="UP000215902">
    <property type="component" value="Unassembled WGS sequence"/>
</dbReference>
<protein>
    <recommendedName>
        <fullName evidence="2">CH-like domain-containing protein</fullName>
    </recommendedName>
</protein>
<dbReference type="Gene3D" id="1.10.418.10">
    <property type="entry name" value="Calponin-like domain"/>
    <property type="match status" value="1"/>
</dbReference>
<accession>A0A267FHY8</accession>
<dbReference type="OrthoDB" id="62528at2759"/>
<feature type="compositionally biased region" description="Basic and acidic residues" evidence="1">
    <location>
        <begin position="243"/>
        <end position="259"/>
    </location>
</feature>
<comment type="caution">
    <text evidence="3">The sequence shown here is derived from an EMBL/GenBank/DDBJ whole genome shotgun (WGS) entry which is preliminary data.</text>
</comment>
<sequence>MMAYLSRDVLKWLQSLDLSSQLKNPKWDFANGYLVAEILFWYFPREIFMHSYINGNSLESKVKNWTLLKEFFKRHQFCLPEKLIEGTLHCKEDAAILLINLLFEILTRKSPTVYCSGNLDDSDYQRSLALHARSTAAKALKNNLSASELAAQPDLNANRLKAQLLLDRHAETRTQERRDQPTRFRRQMSPGERCLRRHPGPAVNSKPAMPSDSVGIENGRSTSDRRRASPPRDENLSASQPKQSRDQVAEPKTVQRTDEPVLEISVRQKSKYTNYFD</sequence>
<feature type="domain" description="CH-like" evidence="2">
    <location>
        <begin position="9"/>
        <end position="102"/>
    </location>
</feature>
<dbReference type="AlphaFoldDB" id="A0A267FHY8"/>
<dbReference type="STRING" id="282301.A0A267FHY8"/>
<keyword evidence="4" id="KW-1185">Reference proteome</keyword>
<evidence type="ECO:0000313" key="4">
    <source>
        <dbReference type="Proteomes" id="UP000215902"/>
    </source>
</evidence>
<dbReference type="PANTHER" id="PTHR12509:SF8">
    <property type="entry name" value="SPERMATOGENESIS-ASSOCIATED PROTEIN 4"/>
    <property type="match status" value="1"/>
</dbReference>
<dbReference type="InterPro" id="IPR036872">
    <property type="entry name" value="CH_dom_sf"/>
</dbReference>
<dbReference type="GO" id="GO:0005930">
    <property type="term" value="C:axoneme"/>
    <property type="evidence" value="ECO:0007669"/>
    <property type="project" value="TreeGrafter"/>
</dbReference>
<dbReference type="GO" id="GO:0051493">
    <property type="term" value="P:regulation of cytoskeleton organization"/>
    <property type="evidence" value="ECO:0007669"/>
    <property type="project" value="TreeGrafter"/>
</dbReference>
<dbReference type="InterPro" id="IPR052111">
    <property type="entry name" value="Spermatogenesis_Ciliary_MAP"/>
</dbReference>
<dbReference type="EMBL" id="NIVC01001014">
    <property type="protein sequence ID" value="PAA73386.1"/>
    <property type="molecule type" value="Genomic_DNA"/>
</dbReference>
<organism evidence="3 4">
    <name type="scientific">Macrostomum lignano</name>
    <dbReference type="NCBI Taxonomy" id="282301"/>
    <lineage>
        <taxon>Eukaryota</taxon>
        <taxon>Metazoa</taxon>
        <taxon>Spiralia</taxon>
        <taxon>Lophotrochozoa</taxon>
        <taxon>Platyhelminthes</taxon>
        <taxon>Rhabditophora</taxon>
        <taxon>Macrostomorpha</taxon>
        <taxon>Macrostomida</taxon>
        <taxon>Macrostomidae</taxon>
        <taxon>Macrostomum</taxon>
    </lineage>
</organism>
<dbReference type="Pfam" id="PF06294">
    <property type="entry name" value="CH_2"/>
    <property type="match status" value="1"/>
</dbReference>
<dbReference type="GO" id="GO:0008017">
    <property type="term" value="F:microtubule binding"/>
    <property type="evidence" value="ECO:0007669"/>
    <property type="project" value="TreeGrafter"/>
</dbReference>
<reference evidence="3 4" key="1">
    <citation type="submission" date="2017-06" db="EMBL/GenBank/DDBJ databases">
        <title>A platform for efficient transgenesis in Macrostomum lignano, a flatworm model organism for stem cell research.</title>
        <authorList>
            <person name="Berezikov E."/>
        </authorList>
    </citation>
    <scope>NUCLEOTIDE SEQUENCE [LARGE SCALE GENOMIC DNA]</scope>
    <source>
        <strain evidence="3">DV1</strain>
        <tissue evidence="3">Whole organism</tissue>
    </source>
</reference>
<evidence type="ECO:0000256" key="1">
    <source>
        <dbReference type="SAM" id="MobiDB-lite"/>
    </source>
</evidence>
<evidence type="ECO:0000313" key="3">
    <source>
        <dbReference type="EMBL" id="PAA73386.1"/>
    </source>
</evidence>
<feature type="region of interest" description="Disordered" evidence="1">
    <location>
        <begin position="166"/>
        <end position="277"/>
    </location>
</feature>
<evidence type="ECO:0000259" key="2">
    <source>
        <dbReference type="Pfam" id="PF06294"/>
    </source>
</evidence>
<name>A0A267FHY8_9PLAT</name>